<evidence type="ECO:0000259" key="1">
    <source>
        <dbReference type="Pfam" id="PF03869"/>
    </source>
</evidence>
<keyword evidence="3" id="KW-1185">Reference proteome</keyword>
<dbReference type="InterPro" id="IPR013321">
    <property type="entry name" value="Arc_rbn_hlx_hlx"/>
</dbReference>
<dbReference type="Proteomes" id="UP000477750">
    <property type="component" value="Unassembled WGS sequence"/>
</dbReference>
<dbReference type="InterPro" id="IPR005569">
    <property type="entry name" value="Arc_DNA-bd_dom"/>
</dbReference>
<comment type="caution">
    <text evidence="2">The sequence shown here is derived from an EMBL/GenBank/DDBJ whole genome shotgun (WGS) entry which is preliminary data.</text>
</comment>
<dbReference type="GO" id="GO:0003677">
    <property type="term" value="F:DNA binding"/>
    <property type="evidence" value="ECO:0007669"/>
    <property type="project" value="UniProtKB-KW"/>
</dbReference>
<dbReference type="Gene3D" id="1.10.1220.10">
    <property type="entry name" value="Met repressor-like"/>
    <property type="match status" value="1"/>
</dbReference>
<organism evidence="2 3">
    <name type="scientific">Glycomyces albidus</name>
    <dbReference type="NCBI Taxonomy" id="2656774"/>
    <lineage>
        <taxon>Bacteria</taxon>
        <taxon>Bacillati</taxon>
        <taxon>Actinomycetota</taxon>
        <taxon>Actinomycetes</taxon>
        <taxon>Glycomycetales</taxon>
        <taxon>Glycomycetaceae</taxon>
        <taxon>Glycomyces</taxon>
    </lineage>
</organism>
<reference evidence="2 3" key="1">
    <citation type="submission" date="2019-10" db="EMBL/GenBank/DDBJ databases">
        <title>Glycomyces albidus sp. nov., a novel actinomycete isolated from rhizosphere soil of wheat (Triticum aestivum L.).</title>
        <authorList>
            <person name="Qian L."/>
        </authorList>
    </citation>
    <scope>NUCLEOTIDE SEQUENCE [LARGE SCALE GENOMIC DNA]</scope>
    <source>
        <strain evidence="2 3">NEAU-7082</strain>
    </source>
</reference>
<protein>
    <submittedName>
        <fullName evidence="2">Arc family DNA-binding protein</fullName>
    </submittedName>
</protein>
<evidence type="ECO:0000313" key="2">
    <source>
        <dbReference type="EMBL" id="MQM27656.1"/>
    </source>
</evidence>
<accession>A0A6L5GDL9</accession>
<dbReference type="RefSeq" id="WP_153026787.1">
    <property type="nucleotide sequence ID" value="NZ_WIAO01000027.1"/>
</dbReference>
<proteinExistence type="predicted"/>
<dbReference type="EMBL" id="WIAO01000027">
    <property type="protein sequence ID" value="MQM27656.1"/>
    <property type="molecule type" value="Genomic_DNA"/>
</dbReference>
<dbReference type="AlphaFoldDB" id="A0A6L5GDL9"/>
<keyword evidence="2" id="KW-0238">DNA-binding</keyword>
<name>A0A6L5GDL9_9ACTN</name>
<gene>
    <name evidence="2" type="ORF">GFD30_19080</name>
</gene>
<sequence length="59" mass="6663">MEPETRLTLRLPSDLHARLSARAKASRRSLNAEVVYRLESSLRIEGDLPADASDRRDSL</sequence>
<dbReference type="GO" id="GO:0006355">
    <property type="term" value="P:regulation of DNA-templated transcription"/>
    <property type="evidence" value="ECO:0007669"/>
    <property type="project" value="InterPro"/>
</dbReference>
<evidence type="ECO:0000313" key="3">
    <source>
        <dbReference type="Proteomes" id="UP000477750"/>
    </source>
</evidence>
<dbReference type="Pfam" id="PF03869">
    <property type="entry name" value="Arc"/>
    <property type="match status" value="1"/>
</dbReference>
<dbReference type="SUPFAM" id="SSF47598">
    <property type="entry name" value="Ribbon-helix-helix"/>
    <property type="match status" value="1"/>
</dbReference>
<dbReference type="InterPro" id="IPR010985">
    <property type="entry name" value="Ribbon_hlx_hlx"/>
</dbReference>
<feature type="domain" description="Arc-like DNA binding" evidence="1">
    <location>
        <begin position="7"/>
        <end position="48"/>
    </location>
</feature>